<protein>
    <submittedName>
        <fullName evidence="1">Uncharacterized protein</fullName>
    </submittedName>
</protein>
<dbReference type="RefSeq" id="WP_156482427.1">
    <property type="nucleotide sequence ID" value="NZ_CP126114.1"/>
</dbReference>
<reference evidence="1" key="1">
    <citation type="submission" date="2023-05" db="EMBL/GenBank/DDBJ databases">
        <title>Comparative genomics of Bacillaceae isolates and their secondary metabolite potential.</title>
        <authorList>
            <person name="Song L."/>
            <person name="Nielsen L.J."/>
            <person name="Mohite O."/>
            <person name="Xu X."/>
            <person name="Weber T."/>
            <person name="Kovacs A.T."/>
        </authorList>
    </citation>
    <scope>NUCLEOTIDE SEQUENCE</scope>
    <source>
        <strain evidence="1">XLM17</strain>
    </source>
</reference>
<evidence type="ECO:0000313" key="2">
    <source>
        <dbReference type="Proteomes" id="UP001178288"/>
    </source>
</evidence>
<organism evidence="1 2">
    <name type="scientific">Neobacillus novalis</name>
    <dbReference type="NCBI Taxonomy" id="220687"/>
    <lineage>
        <taxon>Bacteria</taxon>
        <taxon>Bacillati</taxon>
        <taxon>Bacillota</taxon>
        <taxon>Bacilli</taxon>
        <taxon>Bacillales</taxon>
        <taxon>Bacillaceae</taxon>
        <taxon>Neobacillus</taxon>
    </lineage>
</organism>
<evidence type="ECO:0000313" key="1">
    <source>
        <dbReference type="EMBL" id="WHY88560.1"/>
    </source>
</evidence>
<proteinExistence type="predicted"/>
<dbReference type="EMBL" id="CP126114">
    <property type="protein sequence ID" value="WHY88560.1"/>
    <property type="molecule type" value="Genomic_DNA"/>
</dbReference>
<dbReference type="KEGG" id="nnv:QNH39_12260"/>
<accession>A0AA95SAW8</accession>
<name>A0AA95SAW8_9BACI</name>
<sequence length="48" mass="5483">MSYFRYGTPVINDPIEDANIYFNTPDNLLGDFKFSEFGKPYGVDKGTK</sequence>
<keyword evidence="2" id="KW-1185">Reference proteome</keyword>
<dbReference type="Proteomes" id="UP001178288">
    <property type="component" value="Chromosome"/>
</dbReference>
<gene>
    <name evidence="1" type="ORF">QNH39_12260</name>
</gene>
<dbReference type="AlphaFoldDB" id="A0AA95SAW8"/>